<reference evidence="1" key="1">
    <citation type="submission" date="2017-04" db="EMBL/GenBank/DDBJ databases">
        <title>Unveiling RNA virosphere associated with marine microorganisms.</title>
        <authorList>
            <person name="Urayama S."/>
            <person name="Takaki Y."/>
            <person name="Nishi S."/>
            <person name="Yoshida Y."/>
            <person name="Deguchi S."/>
            <person name="Takai K."/>
            <person name="Nunoura T."/>
        </authorList>
    </citation>
    <scope>NUCLEOTIDE SEQUENCE</scope>
</reference>
<dbReference type="Gene3D" id="1.10.510.10">
    <property type="entry name" value="Transferase(Phosphotransferase) domain 1"/>
    <property type="match status" value="1"/>
</dbReference>
<dbReference type="InterPro" id="IPR009973">
    <property type="entry name" value="Seadorna_VP7"/>
</dbReference>
<proteinExistence type="predicted"/>
<protein>
    <submittedName>
        <fullName evidence="1">VP8</fullName>
    </submittedName>
</protein>
<comment type="caution">
    <text evidence="1">The sequence shown here is derived from an EMBL/GenBank/DDBJ whole genome shotgun (WGS) entry which is preliminary data.</text>
</comment>
<accession>A0A2V0RM30</accession>
<dbReference type="EMBL" id="BDQA01000496">
    <property type="protein sequence ID" value="GBH21970.1"/>
    <property type="molecule type" value="Genomic_RNA"/>
</dbReference>
<name>A0A2V0RM30_9ZZZZ</name>
<dbReference type="SUPFAM" id="SSF56112">
    <property type="entry name" value="Protein kinase-like (PK-like)"/>
    <property type="match status" value="1"/>
</dbReference>
<dbReference type="InterPro" id="IPR008266">
    <property type="entry name" value="Tyr_kinase_AS"/>
</dbReference>
<organism evidence="1">
    <name type="scientific">viral metagenome</name>
    <dbReference type="NCBI Taxonomy" id="1070528"/>
    <lineage>
        <taxon>unclassified sequences</taxon>
        <taxon>metagenomes</taxon>
        <taxon>organismal metagenomes</taxon>
    </lineage>
</organism>
<dbReference type="InterPro" id="IPR011009">
    <property type="entry name" value="Kinase-like_dom_sf"/>
</dbReference>
<dbReference type="PROSITE" id="PS00109">
    <property type="entry name" value="PROTEIN_KINASE_TYR"/>
    <property type="match status" value="1"/>
</dbReference>
<sequence length="330" mass="37615">MALVRDKVSHIKGGTGTVRCIAGKQSLLVRLSDDASVMEIPLPGSSRIEAIAILVNAMRLSLVDYDGKYQAAILDMMKQMGTSSTFKVSTKYKPIFIKYLTFDDDNQYTHSQYAAIVRCCGLLRFQGKDETLFIMERCRPIAPKDVTMHSVLSFMNRLKVMHDDNVVHEDVRPGNLMMSRDGDIVLVDPAVVVGAKVEHRSIHYVNVVDDDVRLKSLRERIAIDVQLSLQSLLQIRYNESFSDFVYHSGELHDARPDCVREEDFCCDDWQEFIGFKNCEDFLTSPFAAKTRQRLVDEIWYSFSDSEVSSGDEEEDVSFHVHNRSYLVDES</sequence>
<dbReference type="AlphaFoldDB" id="A0A2V0RM30"/>
<evidence type="ECO:0000313" key="1">
    <source>
        <dbReference type="EMBL" id="GBH21970.1"/>
    </source>
</evidence>
<dbReference type="GO" id="GO:0004672">
    <property type="term" value="F:protein kinase activity"/>
    <property type="evidence" value="ECO:0007669"/>
    <property type="project" value="InterPro"/>
</dbReference>
<dbReference type="Pfam" id="PF07387">
    <property type="entry name" value="Seadorna_VP7"/>
    <property type="match status" value="1"/>
</dbReference>